<dbReference type="AlphaFoldDB" id="A0A915L742"/>
<feature type="chain" id="PRO_5036719945" evidence="1">
    <location>
        <begin position="20"/>
        <end position="112"/>
    </location>
</feature>
<feature type="signal peptide" evidence="1">
    <location>
        <begin position="1"/>
        <end position="19"/>
    </location>
</feature>
<keyword evidence="1" id="KW-0732">Signal</keyword>
<sequence length="112" mass="12298">MKFFTLTLAVGLICICTDGLSEVLNRIDSPTTGKVVFEKVRSPNEDHANVAADKTTIAATRKLRKRENCNSGCMRCREGLDGFETCNRGIWLHRPCSPGTTCTTIGTCRVNC</sequence>
<evidence type="ECO:0000256" key="1">
    <source>
        <dbReference type="SAM" id="SignalP"/>
    </source>
</evidence>
<keyword evidence="2" id="KW-1185">Reference proteome</keyword>
<proteinExistence type="predicted"/>
<dbReference type="WBParaSite" id="nRc.2.0.1.t46303-RA">
    <property type="protein sequence ID" value="nRc.2.0.1.t46303-RA"/>
    <property type="gene ID" value="nRc.2.0.1.g46303"/>
</dbReference>
<evidence type="ECO:0000313" key="2">
    <source>
        <dbReference type="Proteomes" id="UP000887565"/>
    </source>
</evidence>
<organism evidence="2 3">
    <name type="scientific">Romanomermis culicivorax</name>
    <name type="common">Nematode worm</name>
    <dbReference type="NCBI Taxonomy" id="13658"/>
    <lineage>
        <taxon>Eukaryota</taxon>
        <taxon>Metazoa</taxon>
        <taxon>Ecdysozoa</taxon>
        <taxon>Nematoda</taxon>
        <taxon>Enoplea</taxon>
        <taxon>Dorylaimia</taxon>
        <taxon>Mermithida</taxon>
        <taxon>Mermithoidea</taxon>
        <taxon>Mermithidae</taxon>
        <taxon>Romanomermis</taxon>
    </lineage>
</organism>
<dbReference type="Proteomes" id="UP000887565">
    <property type="component" value="Unplaced"/>
</dbReference>
<accession>A0A915L742</accession>
<name>A0A915L742_ROMCU</name>
<reference evidence="3" key="1">
    <citation type="submission" date="2022-11" db="UniProtKB">
        <authorList>
            <consortium name="WormBaseParasite"/>
        </authorList>
    </citation>
    <scope>IDENTIFICATION</scope>
</reference>
<protein>
    <submittedName>
        <fullName evidence="3">Uncharacterized protein</fullName>
    </submittedName>
</protein>
<evidence type="ECO:0000313" key="3">
    <source>
        <dbReference type="WBParaSite" id="nRc.2.0.1.t46303-RA"/>
    </source>
</evidence>